<dbReference type="EMBL" id="NRDI02000029">
    <property type="protein sequence ID" value="KAI1508055.1"/>
    <property type="molecule type" value="Genomic_DNA"/>
</dbReference>
<evidence type="ECO:0000256" key="1">
    <source>
        <dbReference type="SAM" id="MobiDB-lite"/>
    </source>
</evidence>
<protein>
    <submittedName>
        <fullName evidence="2">Uncharacterized protein</fullName>
    </submittedName>
</protein>
<dbReference type="AlphaFoldDB" id="A0A922N2U1"/>
<gene>
    <name evidence="2" type="ORF">Ptr86124_012977</name>
</gene>
<evidence type="ECO:0000313" key="2">
    <source>
        <dbReference type="EMBL" id="KAI1508055.1"/>
    </source>
</evidence>
<proteinExistence type="predicted"/>
<organism evidence="2 3">
    <name type="scientific">Pyrenophora tritici-repentis</name>
    <dbReference type="NCBI Taxonomy" id="45151"/>
    <lineage>
        <taxon>Eukaryota</taxon>
        <taxon>Fungi</taxon>
        <taxon>Dikarya</taxon>
        <taxon>Ascomycota</taxon>
        <taxon>Pezizomycotina</taxon>
        <taxon>Dothideomycetes</taxon>
        <taxon>Pleosporomycetidae</taxon>
        <taxon>Pleosporales</taxon>
        <taxon>Pleosporineae</taxon>
        <taxon>Pleosporaceae</taxon>
        <taxon>Pyrenophora</taxon>
    </lineage>
</organism>
<name>A0A922N2U1_9PLEO</name>
<reference evidence="3" key="1">
    <citation type="journal article" date="2022" name="Microb. Genom.">
        <title>A global pangenome for the wheat fungal pathogen Pyrenophora tritici-repentis and prediction of effector protein structural homology.</title>
        <authorList>
            <person name="Moolhuijzen P.M."/>
            <person name="See P.T."/>
            <person name="Shi G."/>
            <person name="Powell H.R."/>
            <person name="Cockram J."/>
            <person name="Jorgensen L.N."/>
            <person name="Benslimane H."/>
            <person name="Strelkov S.E."/>
            <person name="Turner J."/>
            <person name="Liu Z."/>
            <person name="Moffat C.S."/>
        </authorList>
    </citation>
    <scope>NUCLEOTIDE SEQUENCE [LARGE SCALE GENOMIC DNA]</scope>
</reference>
<sequence>MHSEIEAQAASRYYGWQWQRFLLFTRQQTVHVSQQWMQAPDNMQNEIIERVNAALAYEKIPKVPDGVIHWRMETLLNRRTRTSYNESGYGRDQEENQTTASS</sequence>
<evidence type="ECO:0000313" key="3">
    <source>
        <dbReference type="Proteomes" id="UP000249757"/>
    </source>
</evidence>
<accession>A0A922N2U1</accession>
<comment type="caution">
    <text evidence="2">The sequence shown here is derived from an EMBL/GenBank/DDBJ whole genome shotgun (WGS) entry which is preliminary data.</text>
</comment>
<keyword evidence="3" id="KW-1185">Reference proteome</keyword>
<feature type="region of interest" description="Disordered" evidence="1">
    <location>
        <begin position="81"/>
        <end position="102"/>
    </location>
</feature>
<dbReference type="Proteomes" id="UP000249757">
    <property type="component" value="Unassembled WGS sequence"/>
</dbReference>